<dbReference type="Gene3D" id="2.60.120.10">
    <property type="entry name" value="Jelly Rolls"/>
    <property type="match status" value="1"/>
</dbReference>
<dbReference type="SUPFAM" id="SSF51182">
    <property type="entry name" value="RmlC-like cupins"/>
    <property type="match status" value="1"/>
</dbReference>
<protein>
    <submittedName>
        <fullName evidence="3">Cupin 2 conserved barrel domain protein</fullName>
    </submittedName>
</protein>
<dbReference type="eggNOG" id="COG0662">
    <property type="taxonomic scope" value="Bacteria"/>
</dbReference>
<gene>
    <name evidence="3" type="ordered locus">Spirs_1595</name>
</gene>
<dbReference type="InterPro" id="IPR013096">
    <property type="entry name" value="Cupin_2"/>
</dbReference>
<organism evidence="3 4">
    <name type="scientific">Sediminispirochaeta smaragdinae (strain DSM 11293 / JCM 15392 / SEBR 4228)</name>
    <name type="common">Spirochaeta smaragdinae</name>
    <dbReference type="NCBI Taxonomy" id="573413"/>
    <lineage>
        <taxon>Bacteria</taxon>
        <taxon>Pseudomonadati</taxon>
        <taxon>Spirochaetota</taxon>
        <taxon>Spirochaetia</taxon>
        <taxon>Spirochaetales</taxon>
        <taxon>Spirochaetaceae</taxon>
        <taxon>Sediminispirochaeta</taxon>
    </lineage>
</organism>
<dbReference type="EMBL" id="CP002116">
    <property type="protein sequence ID" value="ADK80722.1"/>
    <property type="molecule type" value="Genomic_DNA"/>
</dbReference>
<dbReference type="AlphaFoldDB" id="E1R5V7"/>
<reference evidence="3 4" key="1">
    <citation type="journal article" date="2010" name="Stand. Genomic Sci.">
        <title>Complete genome sequence of Spirochaeta smaragdinae type strain (SEBR 4228).</title>
        <authorList>
            <person name="Mavromatis K."/>
            <person name="Yasawong M."/>
            <person name="Chertkov O."/>
            <person name="Lapidus A."/>
            <person name="Lucas S."/>
            <person name="Nolan M."/>
            <person name="Del Rio T.G."/>
            <person name="Tice H."/>
            <person name="Cheng J.F."/>
            <person name="Pitluck S."/>
            <person name="Liolios K."/>
            <person name="Ivanova N."/>
            <person name="Tapia R."/>
            <person name="Han C."/>
            <person name="Bruce D."/>
            <person name="Goodwin L."/>
            <person name="Pati A."/>
            <person name="Chen A."/>
            <person name="Palaniappan K."/>
            <person name="Land M."/>
            <person name="Hauser L."/>
            <person name="Chang Y.J."/>
            <person name="Jeffries C.D."/>
            <person name="Detter J.C."/>
            <person name="Rohde M."/>
            <person name="Brambilla E."/>
            <person name="Spring S."/>
            <person name="Goker M."/>
            <person name="Sikorski J."/>
            <person name="Woyke T."/>
            <person name="Bristow J."/>
            <person name="Eisen J.A."/>
            <person name="Markowitz V."/>
            <person name="Hugenholtz P."/>
            <person name="Klenk H.P."/>
            <person name="Kyrpides N.C."/>
        </authorList>
    </citation>
    <scope>NUCLEOTIDE SEQUENCE [LARGE SCALE GENOMIC DNA]</scope>
    <source>
        <strain evidence="4">DSM 11293 / JCM 15392 / SEBR 4228</strain>
    </source>
</reference>
<proteinExistence type="predicted"/>
<keyword evidence="1" id="KW-0479">Metal-binding</keyword>
<evidence type="ECO:0000256" key="1">
    <source>
        <dbReference type="ARBA" id="ARBA00022723"/>
    </source>
</evidence>
<dbReference type="InterPro" id="IPR011051">
    <property type="entry name" value="RmlC_Cupin_sf"/>
</dbReference>
<feature type="domain" description="Cupin type-2" evidence="2">
    <location>
        <begin position="43"/>
        <end position="109"/>
    </location>
</feature>
<accession>E1R5V7</accession>
<evidence type="ECO:0000313" key="4">
    <source>
        <dbReference type="Proteomes" id="UP000002318"/>
    </source>
</evidence>
<dbReference type="Pfam" id="PF07883">
    <property type="entry name" value="Cupin_2"/>
    <property type="match status" value="1"/>
</dbReference>
<name>E1R5V7_SEDSS</name>
<evidence type="ECO:0000313" key="3">
    <source>
        <dbReference type="EMBL" id="ADK80722.1"/>
    </source>
</evidence>
<dbReference type="STRING" id="573413.Spirs_1595"/>
<dbReference type="Proteomes" id="UP000002318">
    <property type="component" value="Chromosome"/>
</dbReference>
<dbReference type="PANTHER" id="PTHR35848:SF6">
    <property type="entry name" value="CUPIN TYPE-2 DOMAIN-CONTAINING PROTEIN"/>
    <property type="match status" value="1"/>
</dbReference>
<dbReference type="InterPro" id="IPR051610">
    <property type="entry name" value="GPI/OXD"/>
</dbReference>
<dbReference type="PANTHER" id="PTHR35848">
    <property type="entry name" value="OXALATE-BINDING PROTEIN"/>
    <property type="match status" value="1"/>
</dbReference>
<dbReference type="OrthoDB" id="9797047at2"/>
<evidence type="ECO:0000259" key="2">
    <source>
        <dbReference type="Pfam" id="PF07883"/>
    </source>
</evidence>
<sequence length="121" mass="13169">MIIRQTSMRNEVKEHMRDGEGNIALRHLLSPEQVPGGRLFSELTLVPGSSIGEHTHTGETEYYYILEGTGEVDEGTGPIAIAAGDLVVTGNGESHSIRNNGNTPLRLIALILFDRENLSSQ</sequence>
<dbReference type="CDD" id="cd02221">
    <property type="entry name" value="cupin_TM1287-like"/>
    <property type="match status" value="1"/>
</dbReference>
<keyword evidence="4" id="KW-1185">Reference proteome</keyword>
<dbReference type="InterPro" id="IPR014710">
    <property type="entry name" value="RmlC-like_jellyroll"/>
</dbReference>
<dbReference type="RefSeq" id="WP_013254186.1">
    <property type="nucleotide sequence ID" value="NC_014364.1"/>
</dbReference>
<dbReference type="GO" id="GO:0046872">
    <property type="term" value="F:metal ion binding"/>
    <property type="evidence" value="ECO:0007669"/>
    <property type="project" value="UniProtKB-KW"/>
</dbReference>
<dbReference type="HOGENOM" id="CLU_116722_3_1_12"/>
<dbReference type="KEGG" id="ssm:Spirs_1595"/>